<dbReference type="EMBL" id="JZBS01003189">
    <property type="protein sequence ID" value="KKK15765.1"/>
    <property type="molecule type" value="Genomic_DNA"/>
</dbReference>
<organism evidence="1 2">
    <name type="scientific">Aspergillus rambellii</name>
    <dbReference type="NCBI Taxonomy" id="308745"/>
    <lineage>
        <taxon>Eukaryota</taxon>
        <taxon>Fungi</taxon>
        <taxon>Dikarya</taxon>
        <taxon>Ascomycota</taxon>
        <taxon>Pezizomycotina</taxon>
        <taxon>Eurotiomycetes</taxon>
        <taxon>Eurotiomycetidae</taxon>
        <taxon>Eurotiales</taxon>
        <taxon>Aspergillaceae</taxon>
        <taxon>Aspergillus</taxon>
        <taxon>Aspergillus subgen. Nidulantes</taxon>
    </lineage>
</organism>
<dbReference type="CDD" id="cd18872">
    <property type="entry name" value="NUDIX_eIF-2B"/>
    <property type="match status" value="1"/>
</dbReference>
<keyword evidence="2" id="KW-1185">Reference proteome</keyword>
<dbReference type="Gene3D" id="3.90.79.10">
    <property type="entry name" value="Nucleoside Triphosphate Pyrophosphohydrolase"/>
    <property type="match status" value="1"/>
</dbReference>
<comment type="caution">
    <text evidence="1">The sequence shown here is derived from an EMBL/GenBank/DDBJ whole genome shotgun (WGS) entry which is preliminary data.</text>
</comment>
<dbReference type="InterPro" id="IPR037171">
    <property type="entry name" value="NagB/RpiA_transferase-like"/>
</dbReference>
<dbReference type="PANTHER" id="PTHR43475:SF3">
    <property type="entry name" value="TRANSLATION INITIATION FACTOR EIF-2B SUBUNIT FAMILY PROTEIN (AFU_ORTHOLOGUE AFUA_2G14290)"/>
    <property type="match status" value="1"/>
</dbReference>
<gene>
    <name evidence="1" type="ORF">ARAM_004284</name>
</gene>
<reference evidence="1 2" key="1">
    <citation type="submission" date="2015-02" db="EMBL/GenBank/DDBJ databases">
        <title>Draft Genome Sequences of Two Closely-Related Aflatoxigenic Aspergillus Species Obtained from the Cote d'Ivoire.</title>
        <authorList>
            <person name="Moore G.G."/>
            <person name="Beltz S.B."/>
            <person name="Mack B.M."/>
        </authorList>
    </citation>
    <scope>NUCLEOTIDE SEQUENCE [LARGE SCALE GENOMIC DNA]</scope>
    <source>
        <strain evidence="1 2">SRRC1468</strain>
    </source>
</reference>
<dbReference type="GO" id="GO:0046523">
    <property type="term" value="F:S-methyl-5-thioribose-1-phosphate isomerase activity"/>
    <property type="evidence" value="ECO:0007669"/>
    <property type="project" value="TreeGrafter"/>
</dbReference>
<proteinExistence type="predicted"/>
<dbReference type="SUPFAM" id="SSF100950">
    <property type="entry name" value="NagB/RpiA/CoA transferase-like"/>
    <property type="match status" value="1"/>
</dbReference>
<name>A0A0F8WD27_9EURO</name>
<dbReference type="Gene3D" id="3.40.50.10470">
    <property type="entry name" value="Translation initiation factor eif-2b, domain 2"/>
    <property type="match status" value="2"/>
</dbReference>
<dbReference type="STRING" id="308745.A0A0F8WD27"/>
<protein>
    <submittedName>
        <fullName evidence="1">Uncharacterized protein</fullName>
    </submittedName>
</protein>
<dbReference type="InterPro" id="IPR015797">
    <property type="entry name" value="NUDIX_hydrolase-like_dom_sf"/>
</dbReference>
<dbReference type="OrthoDB" id="206213at2759"/>
<dbReference type="PANTHER" id="PTHR43475">
    <property type="entry name" value="METHYLTHIORIBOSE-1-PHOSPHATE ISOMERASE"/>
    <property type="match status" value="1"/>
</dbReference>
<dbReference type="SUPFAM" id="SSF55811">
    <property type="entry name" value="Nudix"/>
    <property type="match status" value="1"/>
</dbReference>
<accession>A0A0F8WD27</accession>
<dbReference type="InterPro" id="IPR042529">
    <property type="entry name" value="IF_2B-like_C"/>
</dbReference>
<dbReference type="AlphaFoldDB" id="A0A0F8WD27"/>
<evidence type="ECO:0000313" key="1">
    <source>
        <dbReference type="EMBL" id="KKK15765.1"/>
    </source>
</evidence>
<dbReference type="Proteomes" id="UP000034291">
    <property type="component" value="Unassembled WGS sequence"/>
</dbReference>
<dbReference type="GO" id="GO:0019509">
    <property type="term" value="P:L-methionine salvage from methylthioadenosine"/>
    <property type="evidence" value="ECO:0007669"/>
    <property type="project" value="TreeGrafter"/>
</dbReference>
<sequence>MMAAGQDHTTLEKRAVVSSFIFGYPNEPCEEPVVALFKRSDRVSTYRHRIAPISGSISRKDKDPLAAAWREISEETTLTPSTVAFWRMGMPFTFADESVGREWTVHPFGFRLRSSALGGGGGRGESAIRIDWEHEGWQWYNPTAVVNDEGFDGVPHLRESLRRVWFEGEMPDRVGRSLAAGLERLKNDHESGAQELTAIAGAVFRDLVVQMETTPDSLVWWETVRMTAWHLVKNGRESMGAATLNLLLVVLQDLEECWKLDTTSAQRLDRMLSVIDFHLQSRTSRARQVKDIFASYLRSAFLSNEEEARDRLTILTLSASSTIRDSIVDAFASVDVPTLELRILESRPLFEGVSMASSVLSEFQARYSSDSGRKLAISLYTDASAAVAAQNQQNGIASGGSQRKTHQPYVPVVVLSDLEKVNGETGLIDDEKHEDNDPKEVISAWSSDEIKGVQTVEEAVVHQSQPGNSSVDVRNIYFEWVPFSFVDAFISGEGVLDDRQIREKARQQGELSSRYFDSLPIRY</sequence>
<evidence type="ECO:0000313" key="2">
    <source>
        <dbReference type="Proteomes" id="UP000034291"/>
    </source>
</evidence>